<dbReference type="EMBL" id="BAAACR010000012">
    <property type="protein sequence ID" value="GAA0214013.1"/>
    <property type="molecule type" value="Genomic_DNA"/>
</dbReference>
<comment type="caution">
    <text evidence="2">The sequence shown here is derived from an EMBL/GenBank/DDBJ whole genome shotgun (WGS) entry which is preliminary data.</text>
</comment>
<keyword evidence="3" id="KW-1185">Reference proteome</keyword>
<accession>A0ABN0T6Z6</accession>
<dbReference type="Gene3D" id="3.30.2310.20">
    <property type="entry name" value="RelE-like"/>
    <property type="match status" value="1"/>
</dbReference>
<name>A0ABN0T6Z6_9FIRM</name>
<protein>
    <submittedName>
        <fullName evidence="2">Type II toxin-antitoxin system RelE/ParE family toxin</fullName>
    </submittedName>
</protein>
<dbReference type="InterPro" id="IPR035093">
    <property type="entry name" value="RelE/ParE_toxin_dom_sf"/>
</dbReference>
<keyword evidence="1" id="KW-1277">Toxin-antitoxin system</keyword>
<dbReference type="InterPro" id="IPR007712">
    <property type="entry name" value="RelE/ParE_toxin"/>
</dbReference>
<dbReference type="Pfam" id="PF05016">
    <property type="entry name" value="ParE_toxin"/>
    <property type="match status" value="1"/>
</dbReference>
<evidence type="ECO:0000313" key="2">
    <source>
        <dbReference type="EMBL" id="GAA0214013.1"/>
    </source>
</evidence>
<gene>
    <name evidence="2" type="ORF">GCM10008919_16580</name>
</gene>
<reference evidence="2 3" key="1">
    <citation type="journal article" date="2019" name="Int. J. Syst. Evol. Microbiol.">
        <title>The Global Catalogue of Microorganisms (GCM) 10K type strain sequencing project: providing services to taxonomists for standard genome sequencing and annotation.</title>
        <authorList>
            <consortium name="The Broad Institute Genomics Platform"/>
            <consortium name="The Broad Institute Genome Sequencing Center for Infectious Disease"/>
            <person name="Wu L."/>
            <person name="Ma J."/>
        </authorList>
    </citation>
    <scope>NUCLEOTIDE SEQUENCE [LARGE SCALE GENOMIC DNA]</scope>
    <source>
        <strain evidence="2 3">JCM 8542</strain>
    </source>
</reference>
<dbReference type="SUPFAM" id="SSF143011">
    <property type="entry name" value="RelE-like"/>
    <property type="match status" value="1"/>
</dbReference>
<evidence type="ECO:0000256" key="1">
    <source>
        <dbReference type="ARBA" id="ARBA00022649"/>
    </source>
</evidence>
<organism evidence="2 3">
    <name type="scientific">Selenomonas dianae</name>
    <dbReference type="NCBI Taxonomy" id="135079"/>
    <lineage>
        <taxon>Bacteria</taxon>
        <taxon>Bacillati</taxon>
        <taxon>Bacillota</taxon>
        <taxon>Negativicutes</taxon>
        <taxon>Selenomonadales</taxon>
        <taxon>Selenomonadaceae</taxon>
        <taxon>Selenomonas</taxon>
    </lineage>
</organism>
<evidence type="ECO:0000313" key="3">
    <source>
        <dbReference type="Proteomes" id="UP001500399"/>
    </source>
</evidence>
<proteinExistence type="predicted"/>
<sequence length="110" mass="12901">MNIYEIIMTPDAIDDLRELCDYIADVLHAPDAALTHIRMLRTEIGTLATMPERHKCVDDEPWGSYGIRRIAVKNFVVYYRIDDASHRVYILNIIYAKRDQMRMLAQIKMD</sequence>
<dbReference type="RefSeq" id="WP_304987370.1">
    <property type="nucleotide sequence ID" value="NZ_BAAACR010000012.1"/>
</dbReference>
<dbReference type="Proteomes" id="UP001500399">
    <property type="component" value="Unassembled WGS sequence"/>
</dbReference>
<dbReference type="NCBIfam" id="TIGR02385">
    <property type="entry name" value="RelE_StbE"/>
    <property type="match status" value="1"/>
</dbReference>